<keyword evidence="4" id="KW-1185">Reference proteome</keyword>
<evidence type="ECO:0000313" key="3">
    <source>
        <dbReference type="EMBL" id="KUJ45131.1"/>
    </source>
</evidence>
<feature type="region of interest" description="Disordered" evidence="1">
    <location>
        <begin position="77"/>
        <end position="103"/>
    </location>
</feature>
<gene>
    <name evidence="3" type="ORF">ADL17_18660</name>
</gene>
<protein>
    <recommendedName>
        <fullName evidence="5">Cell wall-active antibiotics response LiaF-like C-terminal domain-containing protein</fullName>
    </recommendedName>
</protein>
<name>A0A9X0LCL2_9ACTN</name>
<dbReference type="RefSeq" id="WP_013734452.1">
    <property type="nucleotide sequence ID" value="NZ_LMWI01000002.1"/>
</dbReference>
<feature type="transmembrane region" description="Helical" evidence="2">
    <location>
        <begin position="46"/>
        <end position="66"/>
    </location>
</feature>
<accession>A0A9X0LCL2</accession>
<evidence type="ECO:0000256" key="2">
    <source>
        <dbReference type="SAM" id="Phobius"/>
    </source>
</evidence>
<keyword evidence="2" id="KW-1133">Transmembrane helix</keyword>
<reference evidence="3 4" key="1">
    <citation type="submission" date="2015-10" db="EMBL/GenBank/DDBJ databases">
        <authorList>
            <person name="Ju K.-S."/>
            <person name="Doroghazi J.R."/>
            <person name="Metcalf W.W."/>
        </authorList>
    </citation>
    <scope>NUCLEOTIDE SEQUENCE [LARGE SCALE GENOMIC DNA]</scope>
    <source>
        <strain evidence="3 4">NRRL B-24793</strain>
    </source>
</reference>
<dbReference type="EMBL" id="LMWI01000002">
    <property type="protein sequence ID" value="KUJ45131.1"/>
    <property type="molecule type" value="Genomic_DNA"/>
</dbReference>
<dbReference type="Proteomes" id="UP000053246">
    <property type="component" value="Unassembled WGS sequence"/>
</dbReference>
<evidence type="ECO:0000256" key="1">
    <source>
        <dbReference type="SAM" id="MobiDB-lite"/>
    </source>
</evidence>
<feature type="region of interest" description="Disordered" evidence="1">
    <location>
        <begin position="1"/>
        <end position="36"/>
    </location>
</feature>
<dbReference type="OMA" id="WNESPGR"/>
<keyword evidence="2" id="KW-0812">Transmembrane</keyword>
<organism evidence="3 4">
    <name type="scientific">Micromonospora maris</name>
    <dbReference type="NCBI Taxonomy" id="1003110"/>
    <lineage>
        <taxon>Bacteria</taxon>
        <taxon>Bacillati</taxon>
        <taxon>Actinomycetota</taxon>
        <taxon>Actinomycetes</taxon>
        <taxon>Micromonosporales</taxon>
        <taxon>Micromonosporaceae</taxon>
        <taxon>Micromonospora</taxon>
    </lineage>
</organism>
<proteinExistence type="predicted"/>
<dbReference type="AlphaFoldDB" id="A0A9X0LCL2"/>
<evidence type="ECO:0008006" key="5">
    <source>
        <dbReference type="Google" id="ProtNLM"/>
    </source>
</evidence>
<evidence type="ECO:0000313" key="4">
    <source>
        <dbReference type="Proteomes" id="UP000053246"/>
    </source>
</evidence>
<keyword evidence="2" id="KW-0472">Membrane</keyword>
<comment type="caution">
    <text evidence="3">The sequence shown here is derived from an EMBL/GenBank/DDBJ whole genome shotgun (WGS) entry which is preliminary data.</text>
</comment>
<sequence length="305" mass="31791">MGEQPQGADCPTTPQPAPVAGRPADPAVSDAESGDAGRTFSAGARLLAAAAVLVLGLGASAVVVILSDPHRLGRVFTGEGPQPQVTAESSGGLGGAARAAAQTSEEVRTAPLAGRERATFELVDGVTRFELRMADLGQELYRITSPAESDARPRPELTADRLRLRLQQLADGPGEVKVLLNARVTWQVRITGGTTERRLDLTGGRLSGVEFAGGATRTELRLPRTRGTAVVRVTGGVNVFDVTVVGGAPVRVRANAGAGDVQVYDERRDGVPAGTVLGSPEWDRSVDRVFLDLVAGAHLVTVRRG</sequence>